<organism evidence="3 4">
    <name type="scientific">Dacryopinax primogenitus (strain DJM 731)</name>
    <name type="common">Brown rot fungus</name>
    <dbReference type="NCBI Taxonomy" id="1858805"/>
    <lineage>
        <taxon>Eukaryota</taxon>
        <taxon>Fungi</taxon>
        <taxon>Dikarya</taxon>
        <taxon>Basidiomycota</taxon>
        <taxon>Agaricomycotina</taxon>
        <taxon>Dacrymycetes</taxon>
        <taxon>Dacrymycetales</taxon>
        <taxon>Dacrymycetaceae</taxon>
        <taxon>Dacryopinax</taxon>
    </lineage>
</organism>
<evidence type="ECO:0000313" key="3">
    <source>
        <dbReference type="EMBL" id="EJU00769.1"/>
    </source>
</evidence>
<dbReference type="AlphaFoldDB" id="M5FWK9"/>
<feature type="domain" description="CSN8/PSMD8/EIF3K" evidence="2">
    <location>
        <begin position="105"/>
        <end position="243"/>
    </location>
</feature>
<evidence type="ECO:0000259" key="2">
    <source>
        <dbReference type="Pfam" id="PF10075"/>
    </source>
</evidence>
<protein>
    <recommendedName>
        <fullName evidence="2">CSN8/PSMD8/EIF3K domain-containing protein</fullName>
    </recommendedName>
</protein>
<keyword evidence="4" id="KW-1185">Reference proteome</keyword>
<feature type="compositionally biased region" description="Pro residues" evidence="1">
    <location>
        <begin position="1"/>
        <end position="15"/>
    </location>
</feature>
<dbReference type="RefSeq" id="XP_040627666.1">
    <property type="nucleotide sequence ID" value="XM_040770335.1"/>
</dbReference>
<dbReference type="OMA" id="LASEKQW"/>
<gene>
    <name evidence="3" type="ORF">DACRYDRAFT_117178</name>
</gene>
<dbReference type="Proteomes" id="UP000030653">
    <property type="component" value="Unassembled WGS sequence"/>
</dbReference>
<dbReference type="HOGENOM" id="CLU_094291_0_0_1"/>
<name>M5FWK9_DACPD</name>
<dbReference type="EMBL" id="JH795866">
    <property type="protein sequence ID" value="EJU00769.1"/>
    <property type="molecule type" value="Genomic_DNA"/>
</dbReference>
<reference evidence="3 4" key="1">
    <citation type="journal article" date="2012" name="Science">
        <title>The Paleozoic origin of enzymatic lignin decomposition reconstructed from 31 fungal genomes.</title>
        <authorList>
            <person name="Floudas D."/>
            <person name="Binder M."/>
            <person name="Riley R."/>
            <person name="Barry K."/>
            <person name="Blanchette R.A."/>
            <person name="Henrissat B."/>
            <person name="Martinez A.T."/>
            <person name="Otillar R."/>
            <person name="Spatafora J.W."/>
            <person name="Yadav J.S."/>
            <person name="Aerts A."/>
            <person name="Benoit I."/>
            <person name="Boyd A."/>
            <person name="Carlson A."/>
            <person name="Copeland A."/>
            <person name="Coutinho P.M."/>
            <person name="de Vries R.P."/>
            <person name="Ferreira P."/>
            <person name="Findley K."/>
            <person name="Foster B."/>
            <person name="Gaskell J."/>
            <person name="Glotzer D."/>
            <person name="Gorecki P."/>
            <person name="Heitman J."/>
            <person name="Hesse C."/>
            <person name="Hori C."/>
            <person name="Igarashi K."/>
            <person name="Jurgens J.A."/>
            <person name="Kallen N."/>
            <person name="Kersten P."/>
            <person name="Kohler A."/>
            <person name="Kuees U."/>
            <person name="Kumar T.K.A."/>
            <person name="Kuo A."/>
            <person name="LaButti K."/>
            <person name="Larrondo L.F."/>
            <person name="Lindquist E."/>
            <person name="Ling A."/>
            <person name="Lombard V."/>
            <person name="Lucas S."/>
            <person name="Lundell T."/>
            <person name="Martin R."/>
            <person name="McLaughlin D.J."/>
            <person name="Morgenstern I."/>
            <person name="Morin E."/>
            <person name="Murat C."/>
            <person name="Nagy L.G."/>
            <person name="Nolan M."/>
            <person name="Ohm R.A."/>
            <person name="Patyshakuliyeva A."/>
            <person name="Rokas A."/>
            <person name="Ruiz-Duenas F.J."/>
            <person name="Sabat G."/>
            <person name="Salamov A."/>
            <person name="Samejima M."/>
            <person name="Schmutz J."/>
            <person name="Slot J.C."/>
            <person name="St John F."/>
            <person name="Stenlid J."/>
            <person name="Sun H."/>
            <person name="Sun S."/>
            <person name="Syed K."/>
            <person name="Tsang A."/>
            <person name="Wiebenga A."/>
            <person name="Young D."/>
            <person name="Pisabarro A."/>
            <person name="Eastwood D.C."/>
            <person name="Martin F."/>
            <person name="Cullen D."/>
            <person name="Grigoriev I.V."/>
            <person name="Hibbett D.S."/>
        </authorList>
    </citation>
    <scope>NUCLEOTIDE SEQUENCE [LARGE SCALE GENOMIC DNA]</scope>
    <source>
        <strain evidence="3 4">DJM-731 SS1</strain>
    </source>
</reference>
<evidence type="ECO:0000256" key="1">
    <source>
        <dbReference type="SAM" id="MobiDB-lite"/>
    </source>
</evidence>
<proteinExistence type="predicted"/>
<sequence length="280" mass="30062">MSAPGPTLPPTPPMPIDELPAMPNPVPPVPEEVSVASTSTAPAAALAAIGGDQKRPSPYRQVFPDLVQAYRRRGYQDVVRLAEETEISYPTMKERPTRVLITIPLVLSYLFLNDLPSAYWALERLPKVLHTFGPIRALGELLSAIASRNYAQIPLDARNLISVTTGSLQGEDELDLAIRPLVEEFIRTYQTHLIIVLGQAYASLSMADAAVYLGKAHPDANPAFTAVGWKFDEATSCLTPTPTMTQSNGVISVLAPSAAPSTLMDFVGIASGASRLESAI</sequence>
<feature type="region of interest" description="Disordered" evidence="1">
    <location>
        <begin position="1"/>
        <end position="24"/>
    </location>
</feature>
<dbReference type="Pfam" id="PF10075">
    <property type="entry name" value="CSN8_PSD8_EIF3K"/>
    <property type="match status" value="1"/>
</dbReference>
<accession>M5FWK9</accession>
<dbReference type="OrthoDB" id="5351233at2759"/>
<dbReference type="STRING" id="1858805.M5FWK9"/>
<dbReference type="InterPro" id="IPR033464">
    <property type="entry name" value="CSN8_PSD8_EIF3K"/>
</dbReference>
<dbReference type="GeneID" id="63685397"/>
<evidence type="ECO:0000313" key="4">
    <source>
        <dbReference type="Proteomes" id="UP000030653"/>
    </source>
</evidence>